<dbReference type="EMBL" id="LNIX01000018">
    <property type="protein sequence ID" value="OXA45427.1"/>
    <property type="molecule type" value="Genomic_DNA"/>
</dbReference>
<feature type="transmembrane region" description="Helical" evidence="1">
    <location>
        <begin position="516"/>
        <end position="534"/>
    </location>
</feature>
<keyword evidence="1" id="KW-0812">Transmembrane</keyword>
<reference evidence="3 4" key="1">
    <citation type="submission" date="2015-12" db="EMBL/GenBank/DDBJ databases">
        <title>The genome of Folsomia candida.</title>
        <authorList>
            <person name="Faddeeva A."/>
            <person name="Derks M.F."/>
            <person name="Anvar Y."/>
            <person name="Smit S."/>
            <person name="Van Straalen N."/>
            <person name="Roelofs D."/>
        </authorList>
    </citation>
    <scope>NUCLEOTIDE SEQUENCE [LARGE SCALE GENOMIC DNA]</scope>
    <source>
        <strain evidence="3 4">VU population</strain>
        <tissue evidence="3">Whole body</tissue>
    </source>
</reference>
<feature type="transmembrane region" description="Helical" evidence="1">
    <location>
        <begin position="297"/>
        <end position="316"/>
    </location>
</feature>
<keyword evidence="4" id="KW-1185">Reference proteome</keyword>
<dbReference type="Gene3D" id="1.10.287.70">
    <property type="match status" value="1"/>
</dbReference>
<dbReference type="AlphaFoldDB" id="A0A226DL85"/>
<proteinExistence type="predicted"/>
<organism evidence="3 4">
    <name type="scientific">Folsomia candida</name>
    <name type="common">Springtail</name>
    <dbReference type="NCBI Taxonomy" id="158441"/>
    <lineage>
        <taxon>Eukaryota</taxon>
        <taxon>Metazoa</taxon>
        <taxon>Ecdysozoa</taxon>
        <taxon>Arthropoda</taxon>
        <taxon>Hexapoda</taxon>
        <taxon>Collembola</taxon>
        <taxon>Entomobryomorpha</taxon>
        <taxon>Isotomoidea</taxon>
        <taxon>Isotomidae</taxon>
        <taxon>Proisotominae</taxon>
        <taxon>Folsomia</taxon>
    </lineage>
</organism>
<evidence type="ECO:0000313" key="4">
    <source>
        <dbReference type="Proteomes" id="UP000198287"/>
    </source>
</evidence>
<keyword evidence="2" id="KW-0732">Signal</keyword>
<sequence>MYPNIKLCTLFFIILLKIPPSDLFVSPSAQKISEIVAQIILNIGFPKSLITIGDINSSNSELFEFLHNNLSNPNLKIEPCLKNGTPSWNNDESSAIAKFNEAKYNKFIIVPISLLNLLQEKFSLILLNSVTIVIQNIPNFQLLTGDNYPPYTFLINSTGTFRLCHFCQEASNWTSFGFSVQTKFHSAPIFIRNAGLHNDTAVKKIRPGIKLTREFVHLLTLKAYLAIQIQEILNVSVHLLHPSDERLCESVNFWETNSTIYKELLSFGEKKEIKFITRLGSNRFDFSRIKGPYSTTFAIMFCAASLIMAIFMFAILKLRKNKPWSWLSSVELILRMVLDQHLEILPSQSTPFRVSLCTWLLFCVVITEAYRGEIVGRLLKPKYLKGPKSFGEIIDAGRATFTRGLFQLETQNCTEKETNGTCPFVWISNAIDLFENEIDARNLSKHVRILNALKSDVVENWEKIDDRLRNSNDAFFDDAAILERIVQVDRHFGISKESISRYLYNSVSKNMFHARILKIFGAFFTSGFVTYKLQNQKDVDTDSFISDLRNKGSRVTGELHASLKVSHFRTFLVYIFGLYFTAGVIILIEKAVKEEKSTMLGKMRRSNKYNTFYGRFKLRLALYYISIYSEFPKWEGNISNVNVLKIDSYFGIL</sequence>
<comment type="caution">
    <text evidence="3">The sequence shown here is derived from an EMBL/GenBank/DDBJ whole genome shotgun (WGS) entry which is preliminary data.</text>
</comment>
<evidence type="ECO:0000256" key="2">
    <source>
        <dbReference type="SAM" id="SignalP"/>
    </source>
</evidence>
<dbReference type="Proteomes" id="UP000198287">
    <property type="component" value="Unassembled WGS sequence"/>
</dbReference>
<feature type="signal peptide" evidence="2">
    <location>
        <begin position="1"/>
        <end position="23"/>
    </location>
</feature>
<feature type="transmembrane region" description="Helical" evidence="1">
    <location>
        <begin position="571"/>
        <end position="592"/>
    </location>
</feature>
<evidence type="ECO:0000256" key="1">
    <source>
        <dbReference type="SAM" id="Phobius"/>
    </source>
</evidence>
<keyword evidence="1" id="KW-1133">Transmembrane helix</keyword>
<name>A0A226DL85_FOLCA</name>
<gene>
    <name evidence="3" type="ORF">Fcan01_20254</name>
</gene>
<evidence type="ECO:0000313" key="3">
    <source>
        <dbReference type="EMBL" id="OXA45427.1"/>
    </source>
</evidence>
<keyword evidence="1" id="KW-0472">Membrane</keyword>
<accession>A0A226DL85</accession>
<feature type="chain" id="PRO_5013121625" evidence="2">
    <location>
        <begin position="24"/>
        <end position="653"/>
    </location>
</feature>
<protein>
    <submittedName>
        <fullName evidence="3">Uncharacterized protein</fullName>
    </submittedName>
</protein>